<organism evidence="1 2">
    <name type="scientific">Pristionchus pacificus</name>
    <name type="common">Parasitic nematode worm</name>
    <dbReference type="NCBI Taxonomy" id="54126"/>
    <lineage>
        <taxon>Eukaryota</taxon>
        <taxon>Metazoa</taxon>
        <taxon>Ecdysozoa</taxon>
        <taxon>Nematoda</taxon>
        <taxon>Chromadorea</taxon>
        <taxon>Rhabditida</taxon>
        <taxon>Rhabditina</taxon>
        <taxon>Diplogasteromorpha</taxon>
        <taxon>Diplogasteroidea</taxon>
        <taxon>Neodiplogasteridae</taxon>
        <taxon>Pristionchus</taxon>
    </lineage>
</organism>
<dbReference type="EnsemblMetazoa" id="PPA41655.1">
    <property type="protein sequence ID" value="PPA41655.1"/>
    <property type="gene ID" value="WBGene00280024"/>
</dbReference>
<proteinExistence type="predicted"/>
<evidence type="ECO:0000313" key="1">
    <source>
        <dbReference type="EnsemblMetazoa" id="PPA41655.1"/>
    </source>
</evidence>
<sequence>MGDVSKIASDWSALIIQISLIIELFVIIIGLVFSTIAINVFVKSSAVHLNFTRIVIAFASNFYILSVSRLVLMIFEFGFKDVEGNTIALIYIAINFGIMTLISFLMLQSFLYYTNIDDNIASLFFALYNLQHTIAMVVKNAIFVFSLPAWKRDFHQIISRFLPCISPATSLVSVIKQENDVGDQYFNSLAGLWDNRLLVNN</sequence>
<accession>A0A2A6CLU4</accession>
<dbReference type="PANTHER" id="PTHR23128">
    <property type="entry name" value="SERPENTINE RECEPTOR, CLASS E (EPSILON)-RELATED"/>
    <property type="match status" value="1"/>
</dbReference>
<accession>A0A8R1UV78</accession>
<evidence type="ECO:0000313" key="2">
    <source>
        <dbReference type="Proteomes" id="UP000005239"/>
    </source>
</evidence>
<reference evidence="1" key="2">
    <citation type="submission" date="2022-06" db="UniProtKB">
        <authorList>
            <consortium name="EnsemblMetazoa"/>
        </authorList>
    </citation>
    <scope>IDENTIFICATION</scope>
    <source>
        <strain evidence="1">PS312</strain>
    </source>
</reference>
<protein>
    <submittedName>
        <fullName evidence="1">Uncharacterized protein</fullName>
    </submittedName>
</protein>
<dbReference type="PANTHER" id="PTHR23128:SF132">
    <property type="entry name" value="SERPENTINE RECEPTOR, CLASS E (EPSILON)-RELATED"/>
    <property type="match status" value="1"/>
</dbReference>
<keyword evidence="2" id="KW-1185">Reference proteome</keyword>
<dbReference type="Proteomes" id="UP000005239">
    <property type="component" value="Unassembled WGS sequence"/>
</dbReference>
<gene>
    <name evidence="1" type="primary">WBGene00280024</name>
</gene>
<reference evidence="2" key="1">
    <citation type="journal article" date="2008" name="Nat. Genet.">
        <title>The Pristionchus pacificus genome provides a unique perspective on nematode lifestyle and parasitism.</title>
        <authorList>
            <person name="Dieterich C."/>
            <person name="Clifton S.W."/>
            <person name="Schuster L.N."/>
            <person name="Chinwalla A."/>
            <person name="Delehaunty K."/>
            <person name="Dinkelacker I."/>
            <person name="Fulton L."/>
            <person name="Fulton R."/>
            <person name="Godfrey J."/>
            <person name="Minx P."/>
            <person name="Mitreva M."/>
            <person name="Roeseler W."/>
            <person name="Tian H."/>
            <person name="Witte H."/>
            <person name="Yang S.P."/>
            <person name="Wilson R.K."/>
            <person name="Sommer R.J."/>
        </authorList>
    </citation>
    <scope>NUCLEOTIDE SEQUENCE [LARGE SCALE GENOMIC DNA]</scope>
    <source>
        <strain evidence="2">PS312</strain>
    </source>
</reference>
<dbReference type="AlphaFoldDB" id="A0A2A6CLU4"/>
<name>A0A2A6CLU4_PRIPA</name>